<protein>
    <recommendedName>
        <fullName evidence="2">NAD-specific glutamate dehydrogenase</fullName>
    </recommendedName>
</protein>
<reference evidence="1" key="1">
    <citation type="submission" date="2019-08" db="EMBL/GenBank/DDBJ databases">
        <authorList>
            <person name="Kucharzyk K."/>
            <person name="Murdoch R.W."/>
            <person name="Higgins S."/>
            <person name="Loffler F."/>
        </authorList>
    </citation>
    <scope>NUCLEOTIDE SEQUENCE</scope>
</reference>
<evidence type="ECO:0008006" key="2">
    <source>
        <dbReference type="Google" id="ProtNLM"/>
    </source>
</evidence>
<dbReference type="AlphaFoldDB" id="A0A645AUJ0"/>
<name>A0A645AUJ0_9ZZZZ</name>
<evidence type="ECO:0000313" key="1">
    <source>
        <dbReference type="EMBL" id="MPM56536.1"/>
    </source>
</evidence>
<comment type="caution">
    <text evidence="1">The sequence shown here is derived from an EMBL/GenBank/DDBJ whole genome shotgun (WGS) entry which is preliminary data.</text>
</comment>
<proteinExistence type="predicted"/>
<accession>A0A645AUJ0</accession>
<dbReference type="EMBL" id="VSSQ01015806">
    <property type="protein sequence ID" value="MPM56536.1"/>
    <property type="molecule type" value="Genomic_DNA"/>
</dbReference>
<sequence length="215" mass="22344">MVGHPRNQRGVEGDDIGLLQQLLQGLGLLAAVLGKELLGFGGGIDQNPHAQRLEQGHHGLWNVSKEHHAEGKAGQAVHGVAHQRGPVPGPDALVVIGDFAGQVDGQADGVHRHLLGTKAGGVGQADAQLGGAGLIQIVGADGLDGYDLQLGALLHNRLGDLLVLHHQAVGVLQILGEFSGGLVFNLFQLHVGNAPLPQQSVFVIQVIVDVEVDHL</sequence>
<gene>
    <name evidence="1" type="ORF">SDC9_103342</name>
</gene>
<organism evidence="1">
    <name type="scientific">bioreactor metagenome</name>
    <dbReference type="NCBI Taxonomy" id="1076179"/>
    <lineage>
        <taxon>unclassified sequences</taxon>
        <taxon>metagenomes</taxon>
        <taxon>ecological metagenomes</taxon>
    </lineage>
</organism>